<dbReference type="Proteomes" id="UP000565262">
    <property type="component" value="Unassembled WGS sequence"/>
</dbReference>
<dbReference type="AlphaFoldDB" id="A0A839IKQ3"/>
<dbReference type="EMBL" id="JACJFM010000001">
    <property type="protein sequence ID" value="MBB1485304.1"/>
    <property type="molecule type" value="Genomic_DNA"/>
</dbReference>
<accession>A0A839IKQ3</accession>
<proteinExistence type="predicted"/>
<protein>
    <recommendedName>
        <fullName evidence="3">DUF4214 domain-containing protein</fullName>
    </recommendedName>
</protein>
<sequence>MAISNSDYVERIFNAILLRDPTDDENTRWVTELDQNLTTPAGLVLLGAETTEFLTISLPLAQIYLSAFGSMPDREELLFWGNIYRTGASLSQIAETFLASDEFSNQGELSTGEAIAQLYKNATGGTISSSLQTAYLNALEEETMTAGEVVMQIAAQGDALQSGLGMVYAALFEEAPESSDLSSLSNDTRTAVAELFEKFTEQNTTTEPEPPTGTYESEGKLVLEETLTGDLVIDLQSLAISEDDTAITITSGSLSDVTQTDARSLLEAVITYTGTDNADIFYASNAGNTIRGYDGNDAFTLNSGVDTVIFETDSSANGQDTITNFKIGTGGDKLDFSNLLNVPDAQNAIITATAGSGNVGWDNGDILVVNGFSLDSTTEIATLFTDGTFTAPTASSKSVVISADIVGDASIWLVVNQTETTSIEATEVNKIATLTGVNNLSLQPFTSDNFVLPVSITDDTVA</sequence>
<comment type="caution">
    <text evidence="1">The sequence shown here is derived from an EMBL/GenBank/DDBJ whole genome shotgun (WGS) entry which is preliminary data.</text>
</comment>
<dbReference type="InterPro" id="IPR011049">
    <property type="entry name" value="Serralysin-like_metalloprot_C"/>
</dbReference>
<evidence type="ECO:0008006" key="3">
    <source>
        <dbReference type="Google" id="ProtNLM"/>
    </source>
</evidence>
<name>A0A839IKQ3_9GAMM</name>
<gene>
    <name evidence="1" type="ORF">H4O21_01545</name>
</gene>
<dbReference type="Gene3D" id="2.150.10.10">
    <property type="entry name" value="Serralysin-like metalloprotease, C-terminal"/>
    <property type="match status" value="1"/>
</dbReference>
<keyword evidence="2" id="KW-1185">Reference proteome</keyword>
<evidence type="ECO:0000313" key="2">
    <source>
        <dbReference type="Proteomes" id="UP000565262"/>
    </source>
</evidence>
<reference evidence="1 2" key="1">
    <citation type="submission" date="2020-08" db="EMBL/GenBank/DDBJ databases">
        <title>Oceanospirillum sp. nov. isolated from marine sediment.</title>
        <authorList>
            <person name="Ji X."/>
        </authorList>
    </citation>
    <scope>NUCLEOTIDE SEQUENCE [LARGE SCALE GENOMIC DNA]</scope>
    <source>
        <strain evidence="1 2">D5</strain>
    </source>
</reference>
<dbReference type="RefSeq" id="WP_182807070.1">
    <property type="nucleotide sequence ID" value="NZ_JACJFM010000001.1"/>
</dbReference>
<evidence type="ECO:0000313" key="1">
    <source>
        <dbReference type="EMBL" id="MBB1485304.1"/>
    </source>
</evidence>
<organism evidence="1 2">
    <name type="scientific">Oceanospirillum sediminis</name>
    <dbReference type="NCBI Taxonomy" id="2760088"/>
    <lineage>
        <taxon>Bacteria</taxon>
        <taxon>Pseudomonadati</taxon>
        <taxon>Pseudomonadota</taxon>
        <taxon>Gammaproteobacteria</taxon>
        <taxon>Oceanospirillales</taxon>
        <taxon>Oceanospirillaceae</taxon>
        <taxon>Oceanospirillum</taxon>
    </lineage>
</organism>
<dbReference type="SUPFAM" id="SSF51120">
    <property type="entry name" value="beta-Roll"/>
    <property type="match status" value="1"/>
</dbReference>